<name>A0A9P8M7W7_9HYPO</name>
<evidence type="ECO:0000313" key="3">
    <source>
        <dbReference type="Proteomes" id="UP000764110"/>
    </source>
</evidence>
<organism evidence="2 3">
    <name type="scientific">Metarhizium humberi</name>
    <dbReference type="NCBI Taxonomy" id="2596975"/>
    <lineage>
        <taxon>Eukaryota</taxon>
        <taxon>Fungi</taxon>
        <taxon>Dikarya</taxon>
        <taxon>Ascomycota</taxon>
        <taxon>Pezizomycotina</taxon>
        <taxon>Sordariomycetes</taxon>
        <taxon>Hypocreomycetidae</taxon>
        <taxon>Hypocreales</taxon>
        <taxon>Clavicipitaceae</taxon>
        <taxon>Metarhizium</taxon>
    </lineage>
</organism>
<gene>
    <name evidence="2" type="ORF">MHUMG1_06167</name>
</gene>
<proteinExistence type="predicted"/>
<protein>
    <submittedName>
        <fullName evidence="2">Uncharacterized protein</fullName>
    </submittedName>
</protein>
<comment type="caution">
    <text evidence="2">The sequence shown here is derived from an EMBL/GenBank/DDBJ whole genome shotgun (WGS) entry which is preliminary data.</text>
</comment>
<dbReference type="AlphaFoldDB" id="A0A9P8M7W7"/>
<feature type="compositionally biased region" description="Polar residues" evidence="1">
    <location>
        <begin position="14"/>
        <end position="27"/>
    </location>
</feature>
<sequence>MAGRPNAGKHQADESSQAGPTDWTSGNRAKLEMPPGRGLPALLHASVSSLVCKTADLISPSSKTCRWPRGSLLIRPTPRFFVELDKTLTRTTLSLTWAGAARQHDALTAGFYLLCHRADCPRQAHIRPSSSVFLTAHGLLITSN</sequence>
<dbReference type="EMBL" id="JACEFI010000010">
    <property type="protein sequence ID" value="KAH0596306.1"/>
    <property type="molecule type" value="Genomic_DNA"/>
</dbReference>
<accession>A0A9P8M7W7</accession>
<feature type="region of interest" description="Disordered" evidence="1">
    <location>
        <begin position="1"/>
        <end position="35"/>
    </location>
</feature>
<evidence type="ECO:0000313" key="2">
    <source>
        <dbReference type="EMBL" id="KAH0596306.1"/>
    </source>
</evidence>
<reference evidence="2 3" key="1">
    <citation type="submission" date="2020-07" db="EMBL/GenBank/DDBJ databases">
        <title>Metarhizium humberi genome.</title>
        <authorList>
            <person name="Lysoe E."/>
        </authorList>
    </citation>
    <scope>NUCLEOTIDE SEQUENCE [LARGE SCALE GENOMIC DNA]</scope>
    <source>
        <strain evidence="2 3">ESALQ1638</strain>
    </source>
</reference>
<keyword evidence="3" id="KW-1185">Reference proteome</keyword>
<dbReference type="Proteomes" id="UP000764110">
    <property type="component" value="Unassembled WGS sequence"/>
</dbReference>
<evidence type="ECO:0000256" key="1">
    <source>
        <dbReference type="SAM" id="MobiDB-lite"/>
    </source>
</evidence>